<keyword evidence="5 6" id="KW-0449">Lipoprotein</keyword>
<dbReference type="Gene3D" id="3.30.160.150">
    <property type="entry name" value="Lipoprotein like domain"/>
    <property type="match status" value="1"/>
</dbReference>
<dbReference type="Pfam" id="PF04390">
    <property type="entry name" value="LptE"/>
    <property type="match status" value="1"/>
</dbReference>
<dbReference type="PROSITE" id="PS51257">
    <property type="entry name" value="PROKAR_LIPOPROTEIN"/>
    <property type="match status" value="1"/>
</dbReference>
<comment type="subunit">
    <text evidence="6">Component of the lipopolysaccharide transport and assembly complex. Interacts with LptD.</text>
</comment>
<evidence type="ECO:0000256" key="5">
    <source>
        <dbReference type="ARBA" id="ARBA00023288"/>
    </source>
</evidence>
<name>A0ABT8S4Y7_9BURK</name>
<proteinExistence type="inferred from homology"/>
<comment type="function">
    <text evidence="6">Together with LptD, is involved in the assembly of lipopolysaccharide (LPS) at the surface of the outer membrane. Required for the proper assembly of LptD. Binds LPS and may serve as the LPS recognition site at the outer membrane.</text>
</comment>
<evidence type="ECO:0000256" key="4">
    <source>
        <dbReference type="ARBA" id="ARBA00023237"/>
    </source>
</evidence>
<accession>A0ABT8S4Y7</accession>
<evidence type="ECO:0000256" key="3">
    <source>
        <dbReference type="ARBA" id="ARBA00023139"/>
    </source>
</evidence>
<gene>
    <name evidence="6 7" type="primary">lptE</name>
    <name evidence="7" type="ORF">Q2T77_16960</name>
</gene>
<keyword evidence="4 6" id="KW-0998">Cell outer membrane</keyword>
<comment type="caution">
    <text evidence="7">The sequence shown here is derived from an EMBL/GenBank/DDBJ whole genome shotgun (WGS) entry which is preliminary data.</text>
</comment>
<keyword evidence="3 6" id="KW-0564">Palmitate</keyword>
<evidence type="ECO:0000313" key="7">
    <source>
        <dbReference type="EMBL" id="MDO1533979.1"/>
    </source>
</evidence>
<keyword evidence="2 6" id="KW-0472">Membrane</keyword>
<dbReference type="HAMAP" id="MF_01186">
    <property type="entry name" value="LPS_assembly_LptE"/>
    <property type="match status" value="1"/>
</dbReference>
<evidence type="ECO:0000313" key="8">
    <source>
        <dbReference type="Proteomes" id="UP001169027"/>
    </source>
</evidence>
<dbReference type="PANTHER" id="PTHR38098">
    <property type="entry name" value="LPS-ASSEMBLY LIPOPROTEIN LPTE"/>
    <property type="match status" value="1"/>
</dbReference>
<dbReference type="PANTHER" id="PTHR38098:SF1">
    <property type="entry name" value="LPS-ASSEMBLY LIPOPROTEIN LPTE"/>
    <property type="match status" value="1"/>
</dbReference>
<reference evidence="7" key="1">
    <citation type="submission" date="2023-06" db="EMBL/GenBank/DDBJ databases">
        <authorList>
            <person name="Jiang Y."/>
            <person name="Liu Q."/>
        </authorList>
    </citation>
    <scope>NUCLEOTIDE SEQUENCE</scope>
    <source>
        <strain evidence="7">CGMCC 1.12090</strain>
    </source>
</reference>
<comment type="similarity">
    <text evidence="6">Belongs to the LptE lipoprotein family.</text>
</comment>
<evidence type="ECO:0000256" key="1">
    <source>
        <dbReference type="ARBA" id="ARBA00022729"/>
    </source>
</evidence>
<dbReference type="Proteomes" id="UP001169027">
    <property type="component" value="Unassembled WGS sequence"/>
</dbReference>
<keyword evidence="1 6" id="KW-0732">Signal</keyword>
<evidence type="ECO:0000256" key="6">
    <source>
        <dbReference type="HAMAP-Rule" id="MF_01186"/>
    </source>
</evidence>
<dbReference type="RefSeq" id="WP_301811072.1">
    <property type="nucleotide sequence ID" value="NZ_JAUJZH010000011.1"/>
</dbReference>
<keyword evidence="8" id="KW-1185">Reference proteome</keyword>
<protein>
    <recommendedName>
        <fullName evidence="6">LPS-assembly lipoprotein LptE</fullName>
    </recommendedName>
</protein>
<sequence>MRRRSNRRGFLAAAGAMVLAGCGFELRKAPEFAFKSIAVMGTSAFSNYLRRQLRAAGTLEVLPADQADKAEAVLEILGESRNNIVLSTTPDGQVRELQLILTLRFRVRGQGGKELLGPTEIQQSRDITYNETAALAKEGEAELLYRDMQNDIAQQVLRRLAAIKAF</sequence>
<comment type="subcellular location">
    <subcellularLocation>
        <location evidence="6">Cell outer membrane</location>
        <topology evidence="6">Lipid-anchor</topology>
    </subcellularLocation>
</comment>
<organism evidence="7 8">
    <name type="scientific">Variovorax ginsengisoli</name>
    <dbReference type="NCBI Taxonomy" id="363844"/>
    <lineage>
        <taxon>Bacteria</taxon>
        <taxon>Pseudomonadati</taxon>
        <taxon>Pseudomonadota</taxon>
        <taxon>Betaproteobacteria</taxon>
        <taxon>Burkholderiales</taxon>
        <taxon>Comamonadaceae</taxon>
        <taxon>Variovorax</taxon>
    </lineage>
</organism>
<evidence type="ECO:0000256" key="2">
    <source>
        <dbReference type="ARBA" id="ARBA00023136"/>
    </source>
</evidence>
<dbReference type="EMBL" id="JAUKVY010000011">
    <property type="protein sequence ID" value="MDO1533979.1"/>
    <property type="molecule type" value="Genomic_DNA"/>
</dbReference>
<dbReference type="InterPro" id="IPR007485">
    <property type="entry name" value="LPS_assembly_LptE"/>
</dbReference>